<dbReference type="InterPro" id="IPR000254">
    <property type="entry name" value="CBD"/>
</dbReference>
<evidence type="ECO:0000259" key="4">
    <source>
        <dbReference type="PROSITE" id="PS51164"/>
    </source>
</evidence>
<dbReference type="EMBL" id="MU006121">
    <property type="protein sequence ID" value="KAF2834334.1"/>
    <property type="molecule type" value="Genomic_DNA"/>
</dbReference>
<organism evidence="5 6">
    <name type="scientific">Patellaria atrata CBS 101060</name>
    <dbReference type="NCBI Taxonomy" id="1346257"/>
    <lineage>
        <taxon>Eukaryota</taxon>
        <taxon>Fungi</taxon>
        <taxon>Dikarya</taxon>
        <taxon>Ascomycota</taxon>
        <taxon>Pezizomycotina</taxon>
        <taxon>Dothideomycetes</taxon>
        <taxon>Dothideomycetes incertae sedis</taxon>
        <taxon>Patellariales</taxon>
        <taxon>Patellariaceae</taxon>
        <taxon>Patellaria</taxon>
    </lineage>
</organism>
<sequence length="157" mass="17108">MRFDTYHFISLTLLLSGKILAADPVNEAGRRQVFDPTITKPTITKTYIPSISWLSRSTSTPEPVTTSTKKTTTSTSTQKSSTSTSKPYYPPTSTTLKTSTTSSKTSTGGEVGPTSSKCPVPLYYQCGGATWTGCKTCEKGSYCKTQNEFYYQCVAEE</sequence>
<dbReference type="OrthoDB" id="2119228at2759"/>
<proteinExistence type="predicted"/>
<dbReference type="GO" id="GO:0030248">
    <property type="term" value="F:cellulose binding"/>
    <property type="evidence" value="ECO:0007669"/>
    <property type="project" value="InterPro"/>
</dbReference>
<protein>
    <submittedName>
        <fullName evidence="5">Carbohydrate-binding module family 1 protein</fullName>
    </submittedName>
</protein>
<feature type="domain" description="CBM1" evidence="4">
    <location>
        <begin position="118"/>
        <end position="154"/>
    </location>
</feature>
<dbReference type="GO" id="GO:0005576">
    <property type="term" value="C:extracellular region"/>
    <property type="evidence" value="ECO:0007669"/>
    <property type="project" value="InterPro"/>
</dbReference>
<dbReference type="Proteomes" id="UP000799429">
    <property type="component" value="Unassembled WGS sequence"/>
</dbReference>
<evidence type="ECO:0000313" key="5">
    <source>
        <dbReference type="EMBL" id="KAF2834334.1"/>
    </source>
</evidence>
<name>A0A9P4S1C1_9PEZI</name>
<keyword evidence="6" id="KW-1185">Reference proteome</keyword>
<dbReference type="Pfam" id="PF00734">
    <property type="entry name" value="CBM_1"/>
    <property type="match status" value="1"/>
</dbReference>
<dbReference type="AlphaFoldDB" id="A0A9P4S1C1"/>
<evidence type="ECO:0000256" key="2">
    <source>
        <dbReference type="SAM" id="MobiDB-lite"/>
    </source>
</evidence>
<dbReference type="PROSITE" id="PS51164">
    <property type="entry name" value="CBM1_2"/>
    <property type="match status" value="1"/>
</dbReference>
<feature type="compositionally biased region" description="Low complexity" evidence="2">
    <location>
        <begin position="57"/>
        <end position="107"/>
    </location>
</feature>
<dbReference type="InterPro" id="IPR035971">
    <property type="entry name" value="CBD_sf"/>
</dbReference>
<feature type="signal peptide" evidence="3">
    <location>
        <begin position="1"/>
        <end position="21"/>
    </location>
</feature>
<feature type="region of interest" description="Disordered" evidence="2">
    <location>
        <begin position="55"/>
        <end position="114"/>
    </location>
</feature>
<evidence type="ECO:0000313" key="6">
    <source>
        <dbReference type="Proteomes" id="UP000799429"/>
    </source>
</evidence>
<comment type="caution">
    <text evidence="5">The sequence shown here is derived from an EMBL/GenBank/DDBJ whole genome shotgun (WGS) entry which is preliminary data.</text>
</comment>
<gene>
    <name evidence="5" type="ORF">M501DRAFT_990420</name>
</gene>
<reference evidence="5" key="1">
    <citation type="journal article" date="2020" name="Stud. Mycol.">
        <title>101 Dothideomycetes genomes: a test case for predicting lifestyles and emergence of pathogens.</title>
        <authorList>
            <person name="Haridas S."/>
            <person name="Albert R."/>
            <person name="Binder M."/>
            <person name="Bloem J."/>
            <person name="Labutti K."/>
            <person name="Salamov A."/>
            <person name="Andreopoulos B."/>
            <person name="Baker S."/>
            <person name="Barry K."/>
            <person name="Bills G."/>
            <person name="Bluhm B."/>
            <person name="Cannon C."/>
            <person name="Castanera R."/>
            <person name="Culley D."/>
            <person name="Daum C."/>
            <person name="Ezra D."/>
            <person name="Gonzalez J."/>
            <person name="Henrissat B."/>
            <person name="Kuo A."/>
            <person name="Liang C."/>
            <person name="Lipzen A."/>
            <person name="Lutzoni F."/>
            <person name="Magnuson J."/>
            <person name="Mondo S."/>
            <person name="Nolan M."/>
            <person name="Ohm R."/>
            <person name="Pangilinan J."/>
            <person name="Park H.-J."/>
            <person name="Ramirez L."/>
            <person name="Alfaro M."/>
            <person name="Sun H."/>
            <person name="Tritt A."/>
            <person name="Yoshinaga Y."/>
            <person name="Zwiers L.-H."/>
            <person name="Turgeon B."/>
            <person name="Goodwin S."/>
            <person name="Spatafora J."/>
            <person name="Crous P."/>
            <person name="Grigoriev I."/>
        </authorList>
    </citation>
    <scope>NUCLEOTIDE SEQUENCE</scope>
    <source>
        <strain evidence="5">CBS 101060</strain>
    </source>
</reference>
<dbReference type="SUPFAM" id="SSF57180">
    <property type="entry name" value="Cellulose-binding domain"/>
    <property type="match status" value="1"/>
</dbReference>
<evidence type="ECO:0000256" key="1">
    <source>
        <dbReference type="ARBA" id="ARBA00022729"/>
    </source>
</evidence>
<dbReference type="PROSITE" id="PS00562">
    <property type="entry name" value="CBM1_1"/>
    <property type="match status" value="1"/>
</dbReference>
<dbReference type="SMART" id="SM00236">
    <property type="entry name" value="fCBD"/>
    <property type="match status" value="1"/>
</dbReference>
<accession>A0A9P4S1C1</accession>
<dbReference type="GO" id="GO:0005975">
    <property type="term" value="P:carbohydrate metabolic process"/>
    <property type="evidence" value="ECO:0007669"/>
    <property type="project" value="InterPro"/>
</dbReference>
<evidence type="ECO:0000256" key="3">
    <source>
        <dbReference type="SAM" id="SignalP"/>
    </source>
</evidence>
<feature type="chain" id="PRO_5040507819" evidence="3">
    <location>
        <begin position="22"/>
        <end position="157"/>
    </location>
</feature>
<keyword evidence="1 3" id="KW-0732">Signal</keyword>